<gene>
    <name evidence="1" type="ORF">QFZ56_008073</name>
</gene>
<reference evidence="1 2" key="1">
    <citation type="submission" date="2023-07" db="EMBL/GenBank/DDBJ databases">
        <title>Comparative genomics of wheat-associated soil bacteria to identify genetic determinants of phenazine resistance.</title>
        <authorList>
            <person name="Mouncey N."/>
        </authorList>
    </citation>
    <scope>NUCLEOTIDE SEQUENCE [LARGE SCALE GENOMIC DNA]</scope>
    <source>
        <strain evidence="1 2">W4I19-2</strain>
    </source>
</reference>
<name>A0ABU0QED4_STRAH</name>
<organism evidence="1 2">
    <name type="scientific">Streptomyces achromogenes</name>
    <dbReference type="NCBI Taxonomy" id="67255"/>
    <lineage>
        <taxon>Bacteria</taxon>
        <taxon>Bacillati</taxon>
        <taxon>Actinomycetota</taxon>
        <taxon>Actinomycetes</taxon>
        <taxon>Kitasatosporales</taxon>
        <taxon>Streptomycetaceae</taxon>
        <taxon>Streptomyces</taxon>
    </lineage>
</organism>
<keyword evidence="2" id="KW-1185">Reference proteome</keyword>
<dbReference type="RefSeq" id="WP_307050671.1">
    <property type="nucleotide sequence ID" value="NZ_JAUSYA010000002.1"/>
</dbReference>
<accession>A0ABU0QED4</accession>
<dbReference type="EMBL" id="JAUSYA010000002">
    <property type="protein sequence ID" value="MDQ0689027.1"/>
    <property type="molecule type" value="Genomic_DNA"/>
</dbReference>
<protein>
    <submittedName>
        <fullName evidence="1">Uncharacterized protein</fullName>
    </submittedName>
</protein>
<dbReference type="Proteomes" id="UP001243364">
    <property type="component" value="Unassembled WGS sequence"/>
</dbReference>
<evidence type="ECO:0000313" key="2">
    <source>
        <dbReference type="Proteomes" id="UP001243364"/>
    </source>
</evidence>
<proteinExistence type="predicted"/>
<evidence type="ECO:0000313" key="1">
    <source>
        <dbReference type="EMBL" id="MDQ0689027.1"/>
    </source>
</evidence>
<comment type="caution">
    <text evidence="1">The sequence shown here is derived from an EMBL/GenBank/DDBJ whole genome shotgun (WGS) entry which is preliminary data.</text>
</comment>
<sequence>MNIIVAGQRIVTDSEFLEVATGFGPEIEPLDIEADFTAGGLASRDALTSFLADLQVETDTDREDAAYYKSLLRRMPRELRTRKTTLAAVVATELEAADDALGYEADDITADWTSADFDSYEVLATLGAPDPAAAVARARQPRAERRAVRAALSIVRTEIQAEVAA</sequence>